<gene>
    <name evidence="1" type="ORF">COCCADRAFT_94110</name>
</gene>
<organism evidence="1 2">
    <name type="scientific">Cochliobolus carbonum (strain 26-R-13)</name>
    <name type="common">Maize leaf spot fungus</name>
    <name type="synonym">Bipolaris zeicola</name>
    <dbReference type="NCBI Taxonomy" id="930089"/>
    <lineage>
        <taxon>Eukaryota</taxon>
        <taxon>Fungi</taxon>
        <taxon>Dikarya</taxon>
        <taxon>Ascomycota</taxon>
        <taxon>Pezizomycotina</taxon>
        <taxon>Dothideomycetes</taxon>
        <taxon>Pleosporomycetidae</taxon>
        <taxon>Pleosporales</taxon>
        <taxon>Pleosporineae</taxon>
        <taxon>Pleosporaceae</taxon>
        <taxon>Bipolaris</taxon>
    </lineage>
</organism>
<keyword evidence="2" id="KW-1185">Reference proteome</keyword>
<proteinExistence type="predicted"/>
<dbReference type="GeneID" id="19153694"/>
<evidence type="ECO:0000313" key="2">
    <source>
        <dbReference type="Proteomes" id="UP000053841"/>
    </source>
</evidence>
<dbReference type="Proteomes" id="UP000053841">
    <property type="component" value="Unassembled WGS sequence"/>
</dbReference>
<dbReference type="RefSeq" id="XP_007711536.1">
    <property type="nucleotide sequence ID" value="XM_007713346.1"/>
</dbReference>
<name>W6YRQ8_COCC2</name>
<reference evidence="1 2" key="1">
    <citation type="journal article" date="2013" name="PLoS Genet.">
        <title>Comparative genome structure, secondary metabolite, and effector coding capacity across Cochliobolus pathogens.</title>
        <authorList>
            <person name="Condon B.J."/>
            <person name="Leng Y."/>
            <person name="Wu D."/>
            <person name="Bushley K.E."/>
            <person name="Ohm R.A."/>
            <person name="Otillar R."/>
            <person name="Martin J."/>
            <person name="Schackwitz W."/>
            <person name="Grimwood J."/>
            <person name="MohdZainudin N."/>
            <person name="Xue C."/>
            <person name="Wang R."/>
            <person name="Manning V.A."/>
            <person name="Dhillon B."/>
            <person name="Tu Z.J."/>
            <person name="Steffenson B.J."/>
            <person name="Salamov A."/>
            <person name="Sun H."/>
            <person name="Lowry S."/>
            <person name="LaButti K."/>
            <person name="Han J."/>
            <person name="Copeland A."/>
            <person name="Lindquist E."/>
            <person name="Barry K."/>
            <person name="Schmutz J."/>
            <person name="Baker S.E."/>
            <person name="Ciuffetti L.M."/>
            <person name="Grigoriev I.V."/>
            <person name="Zhong S."/>
            <person name="Turgeon B.G."/>
        </authorList>
    </citation>
    <scope>NUCLEOTIDE SEQUENCE [LARGE SCALE GENOMIC DNA]</scope>
    <source>
        <strain evidence="1 2">26-R-13</strain>
    </source>
</reference>
<dbReference type="HOGENOM" id="CLU_2612416_0_0_1"/>
<evidence type="ECO:0000313" key="1">
    <source>
        <dbReference type="EMBL" id="EUC34171.1"/>
    </source>
</evidence>
<protein>
    <submittedName>
        <fullName evidence="1">Uncharacterized protein</fullName>
    </submittedName>
</protein>
<dbReference type="KEGG" id="bze:COCCADRAFT_94110"/>
<dbReference type="EMBL" id="KI964596">
    <property type="protein sequence ID" value="EUC34171.1"/>
    <property type="molecule type" value="Genomic_DNA"/>
</dbReference>
<accession>W6YRQ8</accession>
<sequence>WDALSANDAATWVVSNKQWVKRVTTTTEAGQKCRQQASQRNWSGAIKPTFFAPRPSSPSQSVSNCYIQTCRRSGCSPTY</sequence>
<dbReference type="AlphaFoldDB" id="W6YRQ8"/>
<feature type="non-terminal residue" evidence="1">
    <location>
        <position position="1"/>
    </location>
</feature>